<dbReference type="GO" id="GO:0003723">
    <property type="term" value="F:RNA binding"/>
    <property type="evidence" value="ECO:0007669"/>
    <property type="project" value="UniProtKB-UniRule"/>
</dbReference>
<dbReference type="Pfam" id="PF10469">
    <property type="entry name" value="AKAP7_NLS"/>
    <property type="match status" value="1"/>
</dbReference>
<dbReference type="GO" id="GO:0005634">
    <property type="term" value="C:nucleus"/>
    <property type="evidence" value="ECO:0007669"/>
    <property type="project" value="TreeGrafter"/>
</dbReference>
<feature type="domain" description="K Homology" evidence="2">
    <location>
        <begin position="90"/>
        <end position="161"/>
    </location>
</feature>
<name>A0A9W8AQL0_9FUNG</name>
<dbReference type="PROSITE" id="PS50084">
    <property type="entry name" value="KH_TYPE_1"/>
    <property type="match status" value="1"/>
</dbReference>
<dbReference type="InterPro" id="IPR019510">
    <property type="entry name" value="AKAP7-like_phosphoesterase"/>
</dbReference>
<dbReference type="Gene3D" id="3.30.1370.10">
    <property type="entry name" value="K Homology domain, type 1"/>
    <property type="match status" value="1"/>
</dbReference>
<dbReference type="AlphaFoldDB" id="A0A9W8AQL0"/>
<accession>A0A9W8AQL0</accession>
<reference evidence="3" key="1">
    <citation type="submission" date="2022-07" db="EMBL/GenBank/DDBJ databases">
        <title>Phylogenomic reconstructions and comparative analyses of Kickxellomycotina fungi.</title>
        <authorList>
            <person name="Reynolds N.K."/>
            <person name="Stajich J.E."/>
            <person name="Barry K."/>
            <person name="Grigoriev I.V."/>
            <person name="Crous P."/>
            <person name="Smith M.E."/>
        </authorList>
    </citation>
    <scope>NUCLEOTIDE SEQUENCE</scope>
    <source>
        <strain evidence="3">RSA 1196</strain>
    </source>
</reference>
<dbReference type="OrthoDB" id="5597021at2759"/>
<keyword evidence="4" id="KW-1185">Reference proteome</keyword>
<keyword evidence="1" id="KW-0694">RNA-binding</keyword>
<proteinExistence type="predicted"/>
<dbReference type="SMART" id="SM00322">
    <property type="entry name" value="KH"/>
    <property type="match status" value="1"/>
</dbReference>
<dbReference type="InterPro" id="IPR036612">
    <property type="entry name" value="KH_dom_type_1_sf"/>
</dbReference>
<dbReference type="GO" id="GO:0006355">
    <property type="term" value="P:regulation of DNA-templated transcription"/>
    <property type="evidence" value="ECO:0007669"/>
    <property type="project" value="TreeGrafter"/>
</dbReference>
<dbReference type="GO" id="GO:0006307">
    <property type="term" value="P:DNA alkylation repair"/>
    <property type="evidence" value="ECO:0007669"/>
    <property type="project" value="InterPro"/>
</dbReference>
<dbReference type="InterPro" id="IPR004088">
    <property type="entry name" value="KH_dom_type_1"/>
</dbReference>
<comment type="caution">
    <text evidence="3">The sequence shown here is derived from an EMBL/GenBank/DDBJ whole genome shotgun (WGS) entry which is preliminary data.</text>
</comment>
<dbReference type="Proteomes" id="UP001150925">
    <property type="component" value="Unassembled WGS sequence"/>
</dbReference>
<feature type="non-terminal residue" evidence="3">
    <location>
        <position position="288"/>
    </location>
</feature>
<dbReference type="InterPro" id="IPR009210">
    <property type="entry name" value="ASCC1"/>
</dbReference>
<dbReference type="Pfam" id="PF00013">
    <property type="entry name" value="KH_1"/>
    <property type="match status" value="1"/>
</dbReference>
<dbReference type="SUPFAM" id="SSF54791">
    <property type="entry name" value="Eukaryotic type KH-domain (KH-domain type I)"/>
    <property type="match status" value="1"/>
</dbReference>
<dbReference type="EMBL" id="JANBPY010001954">
    <property type="protein sequence ID" value="KAJ1957407.1"/>
    <property type="molecule type" value="Genomic_DNA"/>
</dbReference>
<dbReference type="InterPro" id="IPR004087">
    <property type="entry name" value="KH_dom"/>
</dbReference>
<sequence length="288" mass="32191">MATLPTFSMGYFPFALRSYPVISELWSLGRALVMDSSIRLVQVQGRTYRVYTHPNVPRSPKVPLRSKETDVEMPPATLSTFQPTQCLATGVATETLAVPVRYHRQVIGKRGLTLKRLEKDTNTRITIPRLGDPQESSEQIVIQGTLEDIAQAKVFIQSLVEQAGRKPKPLTHFISLPLKGTSEFMTRLDTLRTLALDHYSQILTVPTNESSGSDSTELESGPVELNPKLYIRSTRLHLTLAVLSLYEEAELDKATATLQDCASQLCDLLDTQPLFIRLRNLRVMKGTP</sequence>
<evidence type="ECO:0000313" key="4">
    <source>
        <dbReference type="Proteomes" id="UP001150925"/>
    </source>
</evidence>
<evidence type="ECO:0000256" key="1">
    <source>
        <dbReference type="PROSITE-ProRule" id="PRU00117"/>
    </source>
</evidence>
<gene>
    <name evidence="3" type="primary">ASCC1</name>
    <name evidence="3" type="ORF">IWQ62_005096</name>
</gene>
<protein>
    <submittedName>
        <fullName evidence="3">Activating signal cointegrator 1 complex subunit</fullName>
    </submittedName>
</protein>
<organism evidence="3 4">
    <name type="scientific">Dispira parvispora</name>
    <dbReference type="NCBI Taxonomy" id="1520584"/>
    <lineage>
        <taxon>Eukaryota</taxon>
        <taxon>Fungi</taxon>
        <taxon>Fungi incertae sedis</taxon>
        <taxon>Zoopagomycota</taxon>
        <taxon>Kickxellomycotina</taxon>
        <taxon>Dimargaritomycetes</taxon>
        <taxon>Dimargaritales</taxon>
        <taxon>Dimargaritaceae</taxon>
        <taxon>Dispira</taxon>
    </lineage>
</organism>
<dbReference type="Gene3D" id="3.90.1140.10">
    <property type="entry name" value="Cyclic phosphodiesterase"/>
    <property type="match status" value="1"/>
</dbReference>
<dbReference type="PANTHER" id="PTHR13360">
    <property type="entry name" value="ACTIVATING SIGNAL COINTEGRATOR 1 COMPLEX SUBUNIT 1"/>
    <property type="match status" value="1"/>
</dbReference>
<evidence type="ECO:0000259" key="2">
    <source>
        <dbReference type="SMART" id="SM00322"/>
    </source>
</evidence>
<evidence type="ECO:0000313" key="3">
    <source>
        <dbReference type="EMBL" id="KAJ1957407.1"/>
    </source>
</evidence>
<dbReference type="PANTHER" id="PTHR13360:SF1">
    <property type="entry name" value="ACTIVATING SIGNAL COINTEGRATOR 1 COMPLEX SUBUNIT 1"/>
    <property type="match status" value="1"/>
</dbReference>